<protein>
    <submittedName>
        <fullName evidence="1">Uncharacterized protein</fullName>
    </submittedName>
</protein>
<accession>A0A2P2NMU5</accession>
<organism evidence="1">
    <name type="scientific">Rhizophora mucronata</name>
    <name type="common">Asiatic mangrove</name>
    <dbReference type="NCBI Taxonomy" id="61149"/>
    <lineage>
        <taxon>Eukaryota</taxon>
        <taxon>Viridiplantae</taxon>
        <taxon>Streptophyta</taxon>
        <taxon>Embryophyta</taxon>
        <taxon>Tracheophyta</taxon>
        <taxon>Spermatophyta</taxon>
        <taxon>Magnoliopsida</taxon>
        <taxon>eudicotyledons</taxon>
        <taxon>Gunneridae</taxon>
        <taxon>Pentapetalae</taxon>
        <taxon>rosids</taxon>
        <taxon>fabids</taxon>
        <taxon>Malpighiales</taxon>
        <taxon>Rhizophoraceae</taxon>
        <taxon>Rhizophora</taxon>
    </lineage>
</organism>
<proteinExistence type="predicted"/>
<sequence>MSKFMCASFLHFDFRCLQFNLHFLRAKNCI</sequence>
<dbReference type="AlphaFoldDB" id="A0A2P2NMU5"/>
<evidence type="ECO:0000313" key="1">
    <source>
        <dbReference type="EMBL" id="MBX43809.1"/>
    </source>
</evidence>
<dbReference type="EMBL" id="GGEC01063325">
    <property type="protein sequence ID" value="MBX43809.1"/>
    <property type="molecule type" value="Transcribed_RNA"/>
</dbReference>
<reference evidence="1" key="1">
    <citation type="submission" date="2018-02" db="EMBL/GenBank/DDBJ databases">
        <title>Rhizophora mucronata_Transcriptome.</title>
        <authorList>
            <person name="Meera S.P."/>
            <person name="Sreeshan A."/>
            <person name="Augustine A."/>
        </authorList>
    </citation>
    <scope>NUCLEOTIDE SEQUENCE</scope>
    <source>
        <tissue evidence="1">Leaf</tissue>
    </source>
</reference>
<name>A0A2P2NMU5_RHIMU</name>